<dbReference type="GO" id="GO:0008270">
    <property type="term" value="F:zinc ion binding"/>
    <property type="evidence" value="ECO:0007669"/>
    <property type="project" value="UniProtKB-KW"/>
</dbReference>
<comment type="caution">
    <text evidence="7">The sequence shown here is derived from an EMBL/GenBank/DDBJ whole genome shotgun (WGS) entry which is preliminary data.</text>
</comment>
<dbReference type="InterPro" id="IPR008906">
    <property type="entry name" value="HATC_C_dom"/>
</dbReference>
<keyword evidence="3" id="KW-0863">Zinc-finger</keyword>
<dbReference type="Proteomes" id="UP000765509">
    <property type="component" value="Unassembled WGS sequence"/>
</dbReference>
<keyword evidence="5" id="KW-0539">Nucleus</keyword>
<gene>
    <name evidence="7" type="ORF">O181_128076</name>
</gene>
<dbReference type="EMBL" id="AVOT02130253">
    <property type="protein sequence ID" value="MBW0588361.1"/>
    <property type="molecule type" value="Genomic_DNA"/>
</dbReference>
<evidence type="ECO:0000313" key="8">
    <source>
        <dbReference type="Proteomes" id="UP000765509"/>
    </source>
</evidence>
<organism evidence="7 8">
    <name type="scientific">Austropuccinia psidii MF-1</name>
    <dbReference type="NCBI Taxonomy" id="1389203"/>
    <lineage>
        <taxon>Eukaryota</taxon>
        <taxon>Fungi</taxon>
        <taxon>Dikarya</taxon>
        <taxon>Basidiomycota</taxon>
        <taxon>Pucciniomycotina</taxon>
        <taxon>Pucciniomycetes</taxon>
        <taxon>Pucciniales</taxon>
        <taxon>Sphaerophragmiaceae</taxon>
        <taxon>Austropuccinia</taxon>
    </lineage>
</organism>
<dbReference type="SUPFAM" id="SSF53098">
    <property type="entry name" value="Ribonuclease H-like"/>
    <property type="match status" value="1"/>
</dbReference>
<comment type="subcellular location">
    <subcellularLocation>
        <location evidence="1">Nucleus</location>
    </subcellularLocation>
</comment>
<feature type="domain" description="HAT C-terminal dimerisation" evidence="6">
    <location>
        <begin position="46"/>
        <end position="125"/>
    </location>
</feature>
<evidence type="ECO:0000313" key="7">
    <source>
        <dbReference type="EMBL" id="MBW0588361.1"/>
    </source>
</evidence>
<dbReference type="PANTHER" id="PTHR46481">
    <property type="entry name" value="ZINC FINGER BED DOMAIN-CONTAINING PROTEIN 4"/>
    <property type="match status" value="1"/>
</dbReference>
<keyword evidence="8" id="KW-1185">Reference proteome</keyword>
<reference evidence="7" key="1">
    <citation type="submission" date="2021-03" db="EMBL/GenBank/DDBJ databases">
        <title>Draft genome sequence of rust myrtle Austropuccinia psidii MF-1, a brazilian biotype.</title>
        <authorList>
            <person name="Quecine M.C."/>
            <person name="Pachon D.M.R."/>
            <person name="Bonatelli M.L."/>
            <person name="Correr F.H."/>
            <person name="Franceschini L.M."/>
            <person name="Leite T.F."/>
            <person name="Margarido G.R.A."/>
            <person name="Almeida C.A."/>
            <person name="Ferrarezi J.A."/>
            <person name="Labate C.A."/>
        </authorList>
    </citation>
    <scope>NUCLEOTIDE SEQUENCE</scope>
    <source>
        <strain evidence="7">MF-1</strain>
    </source>
</reference>
<evidence type="ECO:0000256" key="3">
    <source>
        <dbReference type="ARBA" id="ARBA00022771"/>
    </source>
</evidence>
<keyword evidence="4" id="KW-0862">Zinc</keyword>
<dbReference type="GO" id="GO:0046983">
    <property type="term" value="F:protein dimerization activity"/>
    <property type="evidence" value="ECO:0007669"/>
    <property type="project" value="InterPro"/>
</dbReference>
<evidence type="ECO:0000256" key="2">
    <source>
        <dbReference type="ARBA" id="ARBA00022723"/>
    </source>
</evidence>
<evidence type="ECO:0000256" key="1">
    <source>
        <dbReference type="ARBA" id="ARBA00004123"/>
    </source>
</evidence>
<evidence type="ECO:0000256" key="4">
    <source>
        <dbReference type="ARBA" id="ARBA00022833"/>
    </source>
</evidence>
<dbReference type="InterPro" id="IPR012337">
    <property type="entry name" value="RNaseH-like_sf"/>
</dbReference>
<dbReference type="PANTHER" id="PTHR46481:SF10">
    <property type="entry name" value="ZINC FINGER BED DOMAIN-CONTAINING PROTEIN 39"/>
    <property type="match status" value="1"/>
</dbReference>
<dbReference type="AlphaFoldDB" id="A0A9Q3KXE6"/>
<evidence type="ECO:0000259" key="6">
    <source>
        <dbReference type="Pfam" id="PF05699"/>
    </source>
</evidence>
<protein>
    <recommendedName>
        <fullName evidence="6">HAT C-terminal dimerisation domain-containing protein</fullName>
    </recommendedName>
</protein>
<evidence type="ECO:0000256" key="5">
    <source>
        <dbReference type="ARBA" id="ARBA00023242"/>
    </source>
</evidence>
<dbReference type="OrthoDB" id="3270175at2759"/>
<accession>A0A9Q3KXE6</accession>
<sequence length="136" mass="15442">MFEEEEQKFVTTKDGKPHEIVSERSTCLLGKISPSATHKVGTLEVEIQKYFSEPPESKDTDILVFWRSQGSLFPTLAVMAQNYLEIPATHSPSERVFSGGRRILSYQHASLTPAHAEQLACVKEWEHNFAFLFDEV</sequence>
<keyword evidence="2" id="KW-0479">Metal-binding</keyword>
<dbReference type="InterPro" id="IPR052035">
    <property type="entry name" value="ZnF_BED_domain_contain"/>
</dbReference>
<name>A0A9Q3KXE6_9BASI</name>
<dbReference type="Pfam" id="PF05699">
    <property type="entry name" value="Dimer_Tnp_hAT"/>
    <property type="match status" value="1"/>
</dbReference>
<proteinExistence type="predicted"/>
<dbReference type="GO" id="GO:0005634">
    <property type="term" value="C:nucleus"/>
    <property type="evidence" value="ECO:0007669"/>
    <property type="project" value="UniProtKB-SubCell"/>
</dbReference>